<name>A0ABW3U1T2_9BACL</name>
<protein>
    <submittedName>
        <fullName evidence="1">YqhG family protein</fullName>
    </submittedName>
</protein>
<proteinExistence type="predicted"/>
<evidence type="ECO:0000313" key="2">
    <source>
        <dbReference type="Proteomes" id="UP001597231"/>
    </source>
</evidence>
<accession>A0ABW3U1T2</accession>
<dbReference type="Proteomes" id="UP001597231">
    <property type="component" value="Unassembled WGS sequence"/>
</dbReference>
<gene>
    <name evidence="1" type="ORF">ACFQ38_15990</name>
</gene>
<dbReference type="InterPro" id="IPR024562">
    <property type="entry name" value="YqhG"/>
</dbReference>
<comment type="caution">
    <text evidence="1">The sequence shown here is derived from an EMBL/GenBank/DDBJ whole genome shotgun (WGS) entry which is preliminary data.</text>
</comment>
<sequence>MYPHQIHTYVRQFFKENNCPILYENDHLLQVQLTIDMDKRIMNRPFYWKYLESINGEPNPAKLTLITNKNRLVGAVDGEVLHFGSPRLNQIFQATKEQGSFVQMYETVNAQSEVKTILTPWLGVNYKITYSSDRTKEKLYSLGINLMNGQVIDGFQETIQQRELGTSISPNTFHLPYTIKPTRAIERLDLVVDNLIQQDDHTWVEEAKKRLRRDLNVLDYFYNEVDEKPECYEREKKAIEEQYETIIKIDIVNGGLFYLLPI</sequence>
<reference evidence="2" key="1">
    <citation type="journal article" date="2019" name="Int. J. Syst. Evol. Microbiol.">
        <title>The Global Catalogue of Microorganisms (GCM) 10K type strain sequencing project: providing services to taxonomists for standard genome sequencing and annotation.</title>
        <authorList>
            <consortium name="The Broad Institute Genomics Platform"/>
            <consortium name="The Broad Institute Genome Sequencing Center for Infectious Disease"/>
            <person name="Wu L."/>
            <person name="Ma J."/>
        </authorList>
    </citation>
    <scope>NUCLEOTIDE SEQUENCE [LARGE SCALE GENOMIC DNA]</scope>
    <source>
        <strain evidence="2">CCUG 53915</strain>
    </source>
</reference>
<dbReference type="RefSeq" id="WP_381482146.1">
    <property type="nucleotide sequence ID" value="NZ_JBHTLT010000126.1"/>
</dbReference>
<dbReference type="Pfam" id="PF11079">
    <property type="entry name" value="YqhG"/>
    <property type="match status" value="1"/>
</dbReference>
<evidence type="ECO:0000313" key="1">
    <source>
        <dbReference type="EMBL" id="MFD1206597.1"/>
    </source>
</evidence>
<dbReference type="EMBL" id="JBHTLT010000126">
    <property type="protein sequence ID" value="MFD1206597.1"/>
    <property type="molecule type" value="Genomic_DNA"/>
</dbReference>
<organism evidence="1 2">
    <name type="scientific">Sporosarcina contaminans</name>
    <dbReference type="NCBI Taxonomy" id="633403"/>
    <lineage>
        <taxon>Bacteria</taxon>
        <taxon>Bacillati</taxon>
        <taxon>Bacillota</taxon>
        <taxon>Bacilli</taxon>
        <taxon>Bacillales</taxon>
        <taxon>Caryophanaceae</taxon>
        <taxon>Sporosarcina</taxon>
    </lineage>
</organism>
<keyword evidence="2" id="KW-1185">Reference proteome</keyword>